<keyword evidence="4 6" id="KW-1133">Transmembrane helix</keyword>
<dbReference type="Gene3D" id="1.20.1250.20">
    <property type="entry name" value="MFS general substrate transporter like domains"/>
    <property type="match status" value="1"/>
</dbReference>
<dbReference type="AlphaFoldDB" id="A0A8K0E7A5"/>
<dbReference type="GO" id="GO:0006857">
    <property type="term" value="P:oligopeptide transport"/>
    <property type="evidence" value="ECO:0007669"/>
    <property type="project" value="InterPro"/>
</dbReference>
<dbReference type="PROSITE" id="PS01022">
    <property type="entry name" value="PTR2_1"/>
    <property type="match status" value="1"/>
</dbReference>
<dbReference type="Proteomes" id="UP000796880">
    <property type="component" value="Unassembled WGS sequence"/>
</dbReference>
<evidence type="ECO:0000313" key="8">
    <source>
        <dbReference type="Proteomes" id="UP000796880"/>
    </source>
</evidence>
<evidence type="ECO:0000256" key="2">
    <source>
        <dbReference type="ARBA" id="ARBA00005982"/>
    </source>
</evidence>
<feature type="transmembrane region" description="Helical" evidence="6">
    <location>
        <begin position="486"/>
        <end position="507"/>
    </location>
</feature>
<feature type="transmembrane region" description="Helical" evidence="6">
    <location>
        <begin position="330"/>
        <end position="349"/>
    </location>
</feature>
<evidence type="ECO:0000256" key="1">
    <source>
        <dbReference type="ARBA" id="ARBA00004141"/>
    </source>
</evidence>
<dbReference type="GO" id="GO:0022857">
    <property type="term" value="F:transmembrane transporter activity"/>
    <property type="evidence" value="ECO:0007669"/>
    <property type="project" value="InterPro"/>
</dbReference>
<accession>A0A8K0E7A5</accession>
<organism evidence="7 8">
    <name type="scientific">Rhamnella rubrinervis</name>
    <dbReference type="NCBI Taxonomy" id="2594499"/>
    <lineage>
        <taxon>Eukaryota</taxon>
        <taxon>Viridiplantae</taxon>
        <taxon>Streptophyta</taxon>
        <taxon>Embryophyta</taxon>
        <taxon>Tracheophyta</taxon>
        <taxon>Spermatophyta</taxon>
        <taxon>Magnoliopsida</taxon>
        <taxon>eudicotyledons</taxon>
        <taxon>Gunneridae</taxon>
        <taxon>Pentapetalae</taxon>
        <taxon>rosids</taxon>
        <taxon>fabids</taxon>
        <taxon>Rosales</taxon>
        <taxon>Rhamnaceae</taxon>
        <taxon>rhamnoid group</taxon>
        <taxon>Rhamneae</taxon>
        <taxon>Rhamnella</taxon>
    </lineage>
</organism>
<dbReference type="GO" id="GO:0016020">
    <property type="term" value="C:membrane"/>
    <property type="evidence" value="ECO:0007669"/>
    <property type="project" value="UniProtKB-SubCell"/>
</dbReference>
<dbReference type="InterPro" id="IPR018456">
    <property type="entry name" value="PTR2_symporter_CS"/>
</dbReference>
<gene>
    <name evidence="7" type="ORF">FNV43_RR15823</name>
</gene>
<keyword evidence="3 6" id="KW-0812">Transmembrane</keyword>
<keyword evidence="5 6" id="KW-0472">Membrane</keyword>
<comment type="similarity">
    <text evidence="2">Belongs to the major facilitator superfamily. Proton-dependent oligopeptide transporter (POT/PTR) (TC 2.A.17) family.</text>
</comment>
<dbReference type="EMBL" id="VOIH02000007">
    <property type="protein sequence ID" value="KAF3441908.1"/>
    <property type="molecule type" value="Genomic_DNA"/>
</dbReference>
<protein>
    <submittedName>
        <fullName evidence="7">Uncharacterized protein</fullName>
    </submittedName>
</protein>
<dbReference type="InterPro" id="IPR000109">
    <property type="entry name" value="POT_fam"/>
</dbReference>
<feature type="transmembrane region" description="Helical" evidence="6">
    <location>
        <begin position="369"/>
        <end position="388"/>
    </location>
</feature>
<feature type="transmembrane region" description="Helical" evidence="6">
    <location>
        <begin position="408"/>
        <end position="425"/>
    </location>
</feature>
<keyword evidence="8" id="KW-1185">Reference proteome</keyword>
<dbReference type="InterPro" id="IPR036259">
    <property type="entry name" value="MFS_trans_sf"/>
</dbReference>
<comment type="subcellular location">
    <subcellularLocation>
        <location evidence="1">Membrane</location>
        <topology evidence="1">Multi-pass membrane protein</topology>
    </subcellularLocation>
</comment>
<dbReference type="Pfam" id="PF00854">
    <property type="entry name" value="PTR2"/>
    <property type="match status" value="1"/>
</dbReference>
<evidence type="ECO:0000256" key="5">
    <source>
        <dbReference type="ARBA" id="ARBA00023136"/>
    </source>
</evidence>
<feature type="transmembrane region" description="Helical" evidence="6">
    <location>
        <begin position="92"/>
        <end position="113"/>
    </location>
</feature>
<dbReference type="SUPFAM" id="SSF103473">
    <property type="entry name" value="MFS general substrate transporter"/>
    <property type="match status" value="1"/>
</dbReference>
<proteinExistence type="inferred from homology"/>
<feature type="transmembrane region" description="Helical" evidence="6">
    <location>
        <begin position="64"/>
        <end position="86"/>
    </location>
</feature>
<feature type="transmembrane region" description="Helical" evidence="6">
    <location>
        <begin position="209"/>
        <end position="234"/>
    </location>
</feature>
<feature type="transmembrane region" description="Helical" evidence="6">
    <location>
        <begin position="134"/>
        <end position="153"/>
    </location>
</feature>
<evidence type="ECO:0000256" key="6">
    <source>
        <dbReference type="SAM" id="Phobius"/>
    </source>
</evidence>
<dbReference type="CDD" id="cd17416">
    <property type="entry name" value="MFS_NPF1_2"/>
    <property type="match status" value="1"/>
</dbReference>
<name>A0A8K0E7A5_9ROSA</name>
<comment type="caution">
    <text evidence="7">The sequence shown here is derived from an EMBL/GenBank/DDBJ whole genome shotgun (WGS) entry which is preliminary data.</text>
</comment>
<dbReference type="PANTHER" id="PTHR11654">
    <property type="entry name" value="OLIGOPEPTIDE TRANSPORTER-RELATED"/>
    <property type="match status" value="1"/>
</dbReference>
<evidence type="ECO:0000313" key="7">
    <source>
        <dbReference type="EMBL" id="KAF3441908.1"/>
    </source>
</evidence>
<feature type="transmembrane region" description="Helical" evidence="6">
    <location>
        <begin position="183"/>
        <end position="202"/>
    </location>
</feature>
<feature type="transmembrane region" description="Helical" evidence="6">
    <location>
        <begin position="533"/>
        <end position="551"/>
    </location>
</feature>
<evidence type="ECO:0000256" key="3">
    <source>
        <dbReference type="ARBA" id="ARBA00022692"/>
    </source>
</evidence>
<dbReference type="OrthoDB" id="8904098at2759"/>
<reference evidence="7" key="1">
    <citation type="submission" date="2020-03" db="EMBL/GenBank/DDBJ databases">
        <title>A high-quality chromosome-level genome assembly of a woody plant with both climbing and erect habits, Rhamnella rubrinervis.</title>
        <authorList>
            <person name="Lu Z."/>
            <person name="Yang Y."/>
            <person name="Zhu X."/>
            <person name="Sun Y."/>
        </authorList>
    </citation>
    <scope>NUCLEOTIDE SEQUENCE</scope>
    <source>
        <strain evidence="7">BYM</strain>
        <tissue evidence="7">Leaf</tissue>
    </source>
</reference>
<sequence length="587" mass="65260">MEMDSKKPKTTQKVSRKKGGLITMPFIIANETLEKVSSFGLHANMVSYLITQYHMDNAPAINTLFLWGAITNFLPIFGAFLSDAFLGRFRTIALGTVVSLLGMLVLWLTSLFPQARPERCDDPNPANCEPAKPAHLLLLLTSFGLMSIGAAGIRPCSMAFGADQIYNPDNPKNERVLQSFFNWYYASVGISIMFAVTVIVYIQDAAGWIVGFGIPVGVMLLATVMFLVGSFLYVNVKANKNLFAGLGHVIVAAWRNRHLSSPPKDFDGWYYHKGAKFVTPTNKLRFLNKACIIKSREKDLNPQGLAIDPWSLCTVKQVEELKAIIKVLPIWSTGIVIAVTISQYSFHLLQAKTMDRHFISNFKIPAGSFGVFSILTLTIWVSIYDLAVVRFLSKFTKHPNGLSYKQKMGIGLLISIVATAVSAEVERRRRKIAIQEGFVDNPFGVLSMSAMWLIPQNCLTGLGEAFNAIGQIQFYYSQFPKSMASIAVALFSLGMGMGNLLGALIVWSVDNLSKKGGGVSWVSNNLNQGHYDYYYWLITLLCVANFFYYLLCSWAYGSEDDAIWDEEYNIKEETILVPVESPVVFSA</sequence>
<evidence type="ECO:0000256" key="4">
    <source>
        <dbReference type="ARBA" id="ARBA00022989"/>
    </source>
</evidence>